<dbReference type="Pfam" id="PF01656">
    <property type="entry name" value="CbiA"/>
    <property type="match status" value="1"/>
</dbReference>
<evidence type="ECO:0000313" key="3">
    <source>
        <dbReference type="Proteomes" id="UP000623250"/>
    </source>
</evidence>
<accession>A0A8I1GEB5</accession>
<dbReference type="EMBL" id="JAEMUK010000009">
    <property type="protein sequence ID" value="MBJ7542948.1"/>
    <property type="molecule type" value="Genomic_DNA"/>
</dbReference>
<dbReference type="Proteomes" id="UP000623250">
    <property type="component" value="Unassembled WGS sequence"/>
</dbReference>
<evidence type="ECO:0000259" key="1">
    <source>
        <dbReference type="Pfam" id="PF01656"/>
    </source>
</evidence>
<feature type="domain" description="CobQ/CobB/MinD/ParA nucleotide binding" evidence="1">
    <location>
        <begin position="4"/>
        <end position="113"/>
    </location>
</feature>
<dbReference type="InterPro" id="IPR050678">
    <property type="entry name" value="DNA_Partitioning_ATPase"/>
</dbReference>
<dbReference type="CDD" id="cd02042">
    <property type="entry name" value="ParAB_family"/>
    <property type="match status" value="1"/>
</dbReference>
<proteinExistence type="predicted"/>
<reference evidence="2 3" key="1">
    <citation type="submission" date="2020-12" db="EMBL/GenBank/DDBJ databases">
        <title>Revised draft genomes of Rhodomicrobium vannielii ATCC 17100 and Rhodomicrobium udaipurense JA643.</title>
        <authorList>
            <person name="Conners E.M."/>
            <person name="Davenport E.J."/>
            <person name="Bose A."/>
        </authorList>
    </citation>
    <scope>NUCLEOTIDE SEQUENCE [LARGE SCALE GENOMIC DNA]</scope>
    <source>
        <strain evidence="2 3">JA643</strain>
    </source>
</reference>
<dbReference type="Gene3D" id="3.40.50.300">
    <property type="entry name" value="P-loop containing nucleotide triphosphate hydrolases"/>
    <property type="match status" value="1"/>
</dbReference>
<keyword evidence="3" id="KW-1185">Reference proteome</keyword>
<dbReference type="AlphaFoldDB" id="A0A8I1GEB5"/>
<evidence type="ECO:0000313" key="2">
    <source>
        <dbReference type="EMBL" id="MBJ7542948.1"/>
    </source>
</evidence>
<dbReference type="PANTHER" id="PTHR13696">
    <property type="entry name" value="P-LOOP CONTAINING NUCLEOSIDE TRIPHOSPHATE HYDROLASE"/>
    <property type="match status" value="1"/>
</dbReference>
<dbReference type="RefSeq" id="WP_037234327.1">
    <property type="nucleotide sequence ID" value="NZ_JAEMUK010000009.1"/>
</dbReference>
<dbReference type="InterPro" id="IPR002586">
    <property type="entry name" value="CobQ/CobB/MinD/ParA_Nub-bd_dom"/>
</dbReference>
<dbReference type="PIRSF" id="PIRSF009320">
    <property type="entry name" value="Nuc_binding_HP_1000"/>
    <property type="match status" value="1"/>
</dbReference>
<organism evidence="2 3">
    <name type="scientific">Rhodomicrobium udaipurense</name>
    <dbReference type="NCBI Taxonomy" id="1202716"/>
    <lineage>
        <taxon>Bacteria</taxon>
        <taxon>Pseudomonadati</taxon>
        <taxon>Pseudomonadota</taxon>
        <taxon>Alphaproteobacteria</taxon>
        <taxon>Hyphomicrobiales</taxon>
        <taxon>Hyphomicrobiaceae</taxon>
        <taxon>Rhodomicrobium</taxon>
    </lineage>
</organism>
<gene>
    <name evidence="2" type="ORF">JDN41_05195</name>
</gene>
<name>A0A8I1GEB5_9HYPH</name>
<protein>
    <submittedName>
        <fullName evidence="2">ParA family protein</fullName>
    </submittedName>
</protein>
<comment type="caution">
    <text evidence="2">The sequence shown here is derived from an EMBL/GenBank/DDBJ whole genome shotgun (WGS) entry which is preliminary data.</text>
</comment>
<sequence length="208" mass="22651">MTTITITSTKGGVGKSSLAAGLSVLAAQETRQVGIVDLDDSLGSLSQWWALRGEPAAPYLIRREGALADDVRRYAAIFDWIFIDTSPYDLGVIEEAIKIADAVVIPTRTSFFDAMAAKQVSDLCREHKKPFGFVFVGYHKSLDDLARQTEDALSPFGTVFRTKITFDRCFMEAPIHGKAGHEMNTKAQAEMTALWCEVKELAAGGGGE</sequence>
<dbReference type="SUPFAM" id="SSF52540">
    <property type="entry name" value="P-loop containing nucleoside triphosphate hydrolases"/>
    <property type="match status" value="1"/>
</dbReference>
<dbReference type="InterPro" id="IPR027417">
    <property type="entry name" value="P-loop_NTPase"/>
</dbReference>
<dbReference type="PANTHER" id="PTHR13696:SF96">
    <property type="entry name" value="COBQ_COBB_MIND_PARA NUCLEOTIDE BINDING DOMAIN-CONTAINING PROTEIN"/>
    <property type="match status" value="1"/>
</dbReference>